<dbReference type="Pfam" id="PF10031">
    <property type="entry name" value="DUF2273"/>
    <property type="match status" value="1"/>
</dbReference>
<feature type="transmembrane region" description="Helical" evidence="2">
    <location>
        <begin position="51"/>
        <end position="68"/>
    </location>
</feature>
<dbReference type="RefSeq" id="WP_021725584.1">
    <property type="nucleotide sequence ID" value="NZ_AWEZ01000029.1"/>
</dbReference>
<dbReference type="EMBL" id="AWEZ01000029">
    <property type="protein sequence ID" value="ERL09498.1"/>
    <property type="molecule type" value="Genomic_DNA"/>
</dbReference>
<organism evidence="3 4">
    <name type="scientific">Olsenella profusa F0195</name>
    <dbReference type="NCBI Taxonomy" id="1125712"/>
    <lineage>
        <taxon>Bacteria</taxon>
        <taxon>Bacillati</taxon>
        <taxon>Actinomycetota</taxon>
        <taxon>Coriobacteriia</taxon>
        <taxon>Coriobacteriales</taxon>
        <taxon>Atopobiaceae</taxon>
        <taxon>Olsenella</taxon>
    </lineage>
</organism>
<protein>
    <submittedName>
        <fullName evidence="3">Membrane protein, PF10031 family</fullName>
    </submittedName>
</protein>
<feature type="transmembrane region" description="Helical" evidence="2">
    <location>
        <begin position="74"/>
        <end position="92"/>
    </location>
</feature>
<dbReference type="STRING" id="1125712.HMPREF1316_1623"/>
<evidence type="ECO:0000256" key="2">
    <source>
        <dbReference type="SAM" id="Phobius"/>
    </source>
</evidence>
<evidence type="ECO:0000313" key="3">
    <source>
        <dbReference type="EMBL" id="ERL09498.1"/>
    </source>
</evidence>
<feature type="region of interest" description="Disordered" evidence="1">
    <location>
        <begin position="1"/>
        <end position="26"/>
    </location>
</feature>
<sequence>MADDNPTTEVDTRSDAASHDVPAEGSLRTFSDTMRSASRWFKATFPGRQHSVMGGICGLVVALLIFGIGFWRTLFIVICVAIGVAIGQFFDGNPRVVRAVRKVFSDNR</sequence>
<reference evidence="3 4" key="1">
    <citation type="submission" date="2013-08" db="EMBL/GenBank/DDBJ databases">
        <authorList>
            <person name="Durkin A.S."/>
            <person name="Haft D.R."/>
            <person name="McCorrison J."/>
            <person name="Torralba M."/>
            <person name="Gillis M."/>
            <person name="Haft D.H."/>
            <person name="Methe B."/>
            <person name="Sutton G."/>
            <person name="Nelson K.E."/>
        </authorList>
    </citation>
    <scope>NUCLEOTIDE SEQUENCE [LARGE SCALE GENOMIC DNA]</scope>
    <source>
        <strain evidence="3 4">F0195</strain>
    </source>
</reference>
<name>U2TTT9_9ACTN</name>
<dbReference type="AlphaFoldDB" id="U2TTT9"/>
<dbReference type="Proteomes" id="UP000016638">
    <property type="component" value="Unassembled WGS sequence"/>
</dbReference>
<dbReference type="InterPro" id="IPR018730">
    <property type="entry name" value="DUF2273"/>
</dbReference>
<dbReference type="eggNOG" id="COG5547">
    <property type="taxonomic scope" value="Bacteria"/>
</dbReference>
<gene>
    <name evidence="3" type="ORF">HMPREF1316_1623</name>
</gene>
<feature type="compositionally biased region" description="Basic and acidic residues" evidence="1">
    <location>
        <begin position="10"/>
        <end position="22"/>
    </location>
</feature>
<accession>U2TTT9</accession>
<comment type="caution">
    <text evidence="3">The sequence shown here is derived from an EMBL/GenBank/DDBJ whole genome shotgun (WGS) entry which is preliminary data.</text>
</comment>
<keyword evidence="4" id="KW-1185">Reference proteome</keyword>
<evidence type="ECO:0000313" key="4">
    <source>
        <dbReference type="Proteomes" id="UP000016638"/>
    </source>
</evidence>
<dbReference type="PATRIC" id="fig|1125712.3.peg.724"/>
<keyword evidence="2" id="KW-0812">Transmembrane</keyword>
<evidence type="ECO:0000256" key="1">
    <source>
        <dbReference type="SAM" id="MobiDB-lite"/>
    </source>
</evidence>
<keyword evidence="2" id="KW-1133">Transmembrane helix</keyword>
<proteinExistence type="predicted"/>
<keyword evidence="2" id="KW-0472">Membrane</keyword>